<feature type="binding site" evidence="6">
    <location>
        <position position="100"/>
    </location>
    <ligand>
        <name>ATP</name>
        <dbReference type="ChEBI" id="CHEBI:30616"/>
    </ligand>
</feature>
<dbReference type="InterPro" id="IPR051175">
    <property type="entry name" value="CLK_kinases"/>
</dbReference>
<dbReference type="OMA" id="VFTYCPE"/>
<keyword evidence="5 6" id="KW-0067">ATP-binding</keyword>
<protein>
    <recommendedName>
        <fullName evidence="7">Protein kinase domain-containing protein</fullName>
    </recommendedName>
</protein>
<dbReference type="STRING" id="767770.A0A1L9N3V2"/>
<dbReference type="Proteomes" id="UP000184304">
    <property type="component" value="Unassembled WGS sequence"/>
</dbReference>
<dbReference type="OrthoDB" id="5979581at2759"/>
<gene>
    <name evidence="8" type="ORF">ASPTUDRAFT_190401</name>
</gene>
<dbReference type="InterPro" id="IPR011009">
    <property type="entry name" value="Kinase-like_dom_sf"/>
</dbReference>
<dbReference type="GO" id="GO:0005524">
    <property type="term" value="F:ATP binding"/>
    <property type="evidence" value="ECO:0007669"/>
    <property type="project" value="UniProtKB-UniRule"/>
</dbReference>
<dbReference type="Gene3D" id="3.30.200.20">
    <property type="entry name" value="Phosphorylase Kinase, domain 1"/>
    <property type="match status" value="1"/>
</dbReference>
<evidence type="ECO:0000256" key="4">
    <source>
        <dbReference type="ARBA" id="ARBA00022777"/>
    </source>
</evidence>
<dbReference type="Gene3D" id="1.10.510.10">
    <property type="entry name" value="Transferase(Phosphotransferase) domain 1"/>
    <property type="match status" value="1"/>
</dbReference>
<dbReference type="VEuPathDB" id="FungiDB:ASPTUDRAFT_190401"/>
<organism evidence="8 9">
    <name type="scientific">Aspergillus tubingensis (strain CBS 134.48)</name>
    <dbReference type="NCBI Taxonomy" id="767770"/>
    <lineage>
        <taxon>Eukaryota</taxon>
        <taxon>Fungi</taxon>
        <taxon>Dikarya</taxon>
        <taxon>Ascomycota</taxon>
        <taxon>Pezizomycotina</taxon>
        <taxon>Eurotiomycetes</taxon>
        <taxon>Eurotiomycetidae</taxon>
        <taxon>Eurotiales</taxon>
        <taxon>Aspergillaceae</taxon>
        <taxon>Aspergillus</taxon>
        <taxon>Aspergillus subgen. Circumdati</taxon>
    </lineage>
</organism>
<keyword evidence="1" id="KW-0723">Serine/threonine-protein kinase</keyword>
<dbReference type="SUPFAM" id="SSF56112">
    <property type="entry name" value="Protein kinase-like (PK-like)"/>
    <property type="match status" value="1"/>
</dbReference>
<evidence type="ECO:0000259" key="7">
    <source>
        <dbReference type="PROSITE" id="PS50011"/>
    </source>
</evidence>
<reference evidence="9" key="1">
    <citation type="journal article" date="2017" name="Genome Biol.">
        <title>Comparative genomics reveals high biological diversity and specific adaptations in the industrially and medically important fungal genus Aspergillus.</title>
        <authorList>
            <person name="de Vries R.P."/>
            <person name="Riley R."/>
            <person name="Wiebenga A."/>
            <person name="Aguilar-Osorio G."/>
            <person name="Amillis S."/>
            <person name="Uchima C.A."/>
            <person name="Anderluh G."/>
            <person name="Asadollahi M."/>
            <person name="Askin M."/>
            <person name="Barry K."/>
            <person name="Battaglia E."/>
            <person name="Bayram O."/>
            <person name="Benocci T."/>
            <person name="Braus-Stromeyer S.A."/>
            <person name="Caldana C."/>
            <person name="Canovas D."/>
            <person name="Cerqueira G.C."/>
            <person name="Chen F."/>
            <person name="Chen W."/>
            <person name="Choi C."/>
            <person name="Clum A."/>
            <person name="Dos Santos R.A."/>
            <person name="Damasio A.R."/>
            <person name="Diallinas G."/>
            <person name="Emri T."/>
            <person name="Fekete E."/>
            <person name="Flipphi M."/>
            <person name="Freyberg S."/>
            <person name="Gallo A."/>
            <person name="Gournas C."/>
            <person name="Habgood R."/>
            <person name="Hainaut M."/>
            <person name="Harispe M.L."/>
            <person name="Henrissat B."/>
            <person name="Hilden K.S."/>
            <person name="Hope R."/>
            <person name="Hossain A."/>
            <person name="Karabika E."/>
            <person name="Karaffa L."/>
            <person name="Karanyi Z."/>
            <person name="Krasevec N."/>
            <person name="Kuo A."/>
            <person name="Kusch H."/>
            <person name="LaButti K."/>
            <person name="Lagendijk E.L."/>
            <person name="Lapidus A."/>
            <person name="Levasseur A."/>
            <person name="Lindquist E."/>
            <person name="Lipzen A."/>
            <person name="Logrieco A.F."/>
            <person name="MacCabe A."/>
            <person name="Maekelae M.R."/>
            <person name="Malavazi I."/>
            <person name="Melin P."/>
            <person name="Meyer V."/>
            <person name="Mielnichuk N."/>
            <person name="Miskei M."/>
            <person name="Molnar A.P."/>
            <person name="Mule G."/>
            <person name="Ngan C.Y."/>
            <person name="Orejas M."/>
            <person name="Orosz E."/>
            <person name="Ouedraogo J.P."/>
            <person name="Overkamp K.M."/>
            <person name="Park H.-S."/>
            <person name="Perrone G."/>
            <person name="Piumi F."/>
            <person name="Punt P.J."/>
            <person name="Ram A.F."/>
            <person name="Ramon A."/>
            <person name="Rauscher S."/>
            <person name="Record E."/>
            <person name="Riano-Pachon D.M."/>
            <person name="Robert V."/>
            <person name="Roehrig J."/>
            <person name="Ruller R."/>
            <person name="Salamov A."/>
            <person name="Salih N.S."/>
            <person name="Samson R.A."/>
            <person name="Sandor E."/>
            <person name="Sanguinetti M."/>
            <person name="Schuetze T."/>
            <person name="Sepcic K."/>
            <person name="Shelest E."/>
            <person name="Sherlock G."/>
            <person name="Sophianopoulou V."/>
            <person name="Squina F.M."/>
            <person name="Sun H."/>
            <person name="Susca A."/>
            <person name="Todd R.B."/>
            <person name="Tsang A."/>
            <person name="Unkles S.E."/>
            <person name="van de Wiele N."/>
            <person name="van Rossen-Uffink D."/>
            <person name="Oliveira J.V."/>
            <person name="Vesth T.C."/>
            <person name="Visser J."/>
            <person name="Yu J.-H."/>
            <person name="Zhou M."/>
            <person name="Andersen M.R."/>
            <person name="Archer D.B."/>
            <person name="Baker S.E."/>
            <person name="Benoit I."/>
            <person name="Brakhage A.A."/>
            <person name="Braus G.H."/>
            <person name="Fischer R."/>
            <person name="Frisvad J.C."/>
            <person name="Goldman G.H."/>
            <person name="Houbraken J."/>
            <person name="Oakley B."/>
            <person name="Pocsi I."/>
            <person name="Scazzocchio C."/>
            <person name="Seiboth B."/>
            <person name="vanKuyk P.A."/>
            <person name="Wortman J."/>
            <person name="Dyer P.S."/>
            <person name="Grigoriev I.V."/>
        </authorList>
    </citation>
    <scope>NUCLEOTIDE SEQUENCE [LARGE SCALE GENOMIC DNA]</scope>
    <source>
        <strain evidence="9">CBS 134.48</strain>
    </source>
</reference>
<evidence type="ECO:0000256" key="6">
    <source>
        <dbReference type="PROSITE-ProRule" id="PRU10141"/>
    </source>
</evidence>
<evidence type="ECO:0000313" key="9">
    <source>
        <dbReference type="Proteomes" id="UP000184304"/>
    </source>
</evidence>
<keyword evidence="9" id="KW-1185">Reference proteome</keyword>
<evidence type="ECO:0000256" key="1">
    <source>
        <dbReference type="ARBA" id="ARBA00022527"/>
    </source>
</evidence>
<evidence type="ECO:0000313" key="8">
    <source>
        <dbReference type="EMBL" id="OJI83979.1"/>
    </source>
</evidence>
<keyword evidence="4" id="KW-0418">Kinase</keyword>
<dbReference type="PANTHER" id="PTHR45646">
    <property type="entry name" value="SERINE/THREONINE-PROTEIN KINASE DOA-RELATED"/>
    <property type="match status" value="1"/>
</dbReference>
<evidence type="ECO:0000256" key="2">
    <source>
        <dbReference type="ARBA" id="ARBA00022679"/>
    </source>
</evidence>
<sequence length="414" mass="46612">MAQSASKTVSIGVSPQAIAKDDMIDFGDFASTEDEEIELDEFAEPWEKYDRQVTPSVFYPICLGEILNERYLIEHKLGSGGFSTVWMALDLQENKDVAVKVLRTGDCGGIELRIQDEIVQSVQDRSHLVTYSDTFTLIGNHGNHRVMVFPLMGPCLDRYTVTNLAISTRMSAAKQLLKALEALHNAGIVHRDLSERNCLWGMAPLHNLSRTAKYELLTRPLKITIQDIELWKPGELVRPIRVPETLRTEDFYLADFSLAMKVGDPVAQPGEPPLCFCSPERLHGEAPSFACDMWSYMVNFVELYQGGRPFHDGYIGGVLTTITARLGPLPEQWKGSYIYDDGLDSWYDQNRTPDTNNTLASELARYRPDADPAERELVLSIMQKVFLYSPEERLTATQLLADPSFKALMARYGC</sequence>
<accession>A0A1L9N3V2</accession>
<proteinExistence type="predicted"/>
<feature type="domain" description="Protein kinase" evidence="7">
    <location>
        <begin position="71"/>
        <end position="405"/>
    </location>
</feature>
<dbReference type="PROSITE" id="PS00107">
    <property type="entry name" value="PROTEIN_KINASE_ATP"/>
    <property type="match status" value="1"/>
</dbReference>
<dbReference type="AlphaFoldDB" id="A0A1L9N3V2"/>
<evidence type="ECO:0000256" key="3">
    <source>
        <dbReference type="ARBA" id="ARBA00022741"/>
    </source>
</evidence>
<dbReference type="InterPro" id="IPR000719">
    <property type="entry name" value="Prot_kinase_dom"/>
</dbReference>
<evidence type="ECO:0000256" key="5">
    <source>
        <dbReference type="ARBA" id="ARBA00022840"/>
    </source>
</evidence>
<keyword evidence="2" id="KW-0808">Transferase</keyword>
<dbReference type="Pfam" id="PF00069">
    <property type="entry name" value="Pkinase"/>
    <property type="match status" value="1"/>
</dbReference>
<dbReference type="PROSITE" id="PS50011">
    <property type="entry name" value="PROTEIN_KINASE_DOM"/>
    <property type="match status" value="1"/>
</dbReference>
<dbReference type="GO" id="GO:0004674">
    <property type="term" value="F:protein serine/threonine kinase activity"/>
    <property type="evidence" value="ECO:0007669"/>
    <property type="project" value="UniProtKB-KW"/>
</dbReference>
<name>A0A1L9N3V2_ASPTC</name>
<dbReference type="EMBL" id="KV878203">
    <property type="protein sequence ID" value="OJI83979.1"/>
    <property type="molecule type" value="Genomic_DNA"/>
</dbReference>
<keyword evidence="3 6" id="KW-0547">Nucleotide-binding</keyword>
<dbReference type="InterPro" id="IPR017441">
    <property type="entry name" value="Protein_kinase_ATP_BS"/>
</dbReference>